<dbReference type="SUPFAM" id="SSF53613">
    <property type="entry name" value="Ribokinase-like"/>
    <property type="match status" value="1"/>
</dbReference>
<dbReference type="InterPro" id="IPR011611">
    <property type="entry name" value="PfkB_dom"/>
</dbReference>
<reference evidence="5" key="1">
    <citation type="journal article" date="2010" name="Stand. Genomic Sci.">
        <title>Complete genome sequence of Syntrophothermus lipocalidus type strain (TGB-C1T).</title>
        <authorList>
            <consortium name="US DOE Joint Genome Institute (JGI-PGF)"/>
            <person name="Djao O."/>
            <person name="Zhang X."/>
            <person name="Lucas S."/>
            <person name="Lapidus A."/>
            <person name="Glavina Del Rio T."/>
            <person name="Nolan M."/>
            <person name="Tice H."/>
            <person name="Cheng J."/>
            <person name="Han C."/>
            <person name="Tapia R."/>
            <person name="Goodwin L."/>
            <person name="Pitluck S."/>
            <person name="Liolios K."/>
            <person name="Ivanova N."/>
            <person name="Mavromatis K."/>
            <person name="Mikhailova N."/>
            <person name="Ovchinnikova G."/>
            <person name="Pati A."/>
            <person name="Brambilla E."/>
            <person name="Chen A."/>
            <person name="Palaniappan K."/>
            <person name="Land M."/>
            <person name="Hauser L."/>
            <person name="Chang Y."/>
            <person name="Jeffries C."/>
            <person name="Rohde M."/>
            <person name="Sikorski J."/>
            <person name="Spring S."/>
            <person name="Goker M."/>
            <person name="Detter J."/>
            <person name="Woyke T."/>
            <person name="Bristow J."/>
            <person name="Eisen J."/>
            <person name="Markowitz V."/>
            <person name="Hugenholtz P."/>
            <person name="Kyrpides N."/>
            <person name="Klenk H."/>
        </authorList>
    </citation>
    <scope>NUCLEOTIDE SEQUENCE [LARGE SCALE GENOMIC DNA]</scope>
    <source>
        <strain evidence="5">DSM 12680 / TGB-C1</strain>
    </source>
</reference>
<protein>
    <submittedName>
        <fullName evidence="4">PfkB domain protein</fullName>
    </submittedName>
</protein>
<dbReference type="AlphaFoldDB" id="D7CJZ1"/>
<dbReference type="InterPro" id="IPR029056">
    <property type="entry name" value="Ribokinase-like"/>
</dbReference>
<dbReference type="PANTHER" id="PTHR10584">
    <property type="entry name" value="SUGAR KINASE"/>
    <property type="match status" value="1"/>
</dbReference>
<dbReference type="PANTHER" id="PTHR10584:SF157">
    <property type="entry name" value="SULFOFRUCTOSE KINASE"/>
    <property type="match status" value="1"/>
</dbReference>
<sequence>MSSKVVGLGTAAMDVVLRCNTLPKSDGFAFVHEECLTPGGSCANVLTALSFLGVHTALVAKIGDDSYGRLFLEDLKKCGVGADHVKVVAGGITLHTFIAVSPDGSRIVLANLGNTLLSLAADEVGPHMLEDARVFYTDMFPGKPALSLAQRCRDLGIPMVFNLQCPPSFMALCGVPKRELAQMVTLSTLVISNAENLRELTGIDDIFRALEEVKRWGQPPEGVICTLGSEGAAWLYEKQVLKKDAFPVKAVDTTGAGDAFAAGLIFALFYKGQSADEALAFANACAAIKCTQSGPRLRVTERDVLEFLKGFQY</sequence>
<dbReference type="KEGG" id="slp:Slip_0321"/>
<evidence type="ECO:0000313" key="5">
    <source>
        <dbReference type="Proteomes" id="UP000000378"/>
    </source>
</evidence>
<dbReference type="PROSITE" id="PS00584">
    <property type="entry name" value="PFKB_KINASES_2"/>
    <property type="match status" value="1"/>
</dbReference>
<dbReference type="GO" id="GO:0016301">
    <property type="term" value="F:kinase activity"/>
    <property type="evidence" value="ECO:0007669"/>
    <property type="project" value="UniProtKB-KW"/>
</dbReference>
<dbReference type="EMBL" id="CP002048">
    <property type="protein sequence ID" value="ADI01105.1"/>
    <property type="molecule type" value="Genomic_DNA"/>
</dbReference>
<dbReference type="GO" id="GO:0005829">
    <property type="term" value="C:cytosol"/>
    <property type="evidence" value="ECO:0007669"/>
    <property type="project" value="TreeGrafter"/>
</dbReference>
<dbReference type="OrthoDB" id="9788681at2"/>
<dbReference type="InterPro" id="IPR002173">
    <property type="entry name" value="Carboh/pur_kinase_PfkB_CS"/>
</dbReference>
<proteinExistence type="predicted"/>
<dbReference type="HOGENOM" id="CLU_027634_5_1_9"/>
<gene>
    <name evidence="4" type="ordered locus">Slip_0321</name>
</gene>
<organism evidence="4 5">
    <name type="scientific">Syntrophothermus lipocalidus (strain DSM 12680 / TGB-C1)</name>
    <dbReference type="NCBI Taxonomy" id="643648"/>
    <lineage>
        <taxon>Bacteria</taxon>
        <taxon>Bacillati</taxon>
        <taxon>Bacillota</taxon>
        <taxon>Clostridia</taxon>
        <taxon>Eubacteriales</taxon>
        <taxon>Syntrophomonadaceae</taxon>
        <taxon>Syntrophothermus</taxon>
    </lineage>
</organism>
<evidence type="ECO:0000256" key="1">
    <source>
        <dbReference type="ARBA" id="ARBA00022679"/>
    </source>
</evidence>
<dbReference type="Proteomes" id="UP000000378">
    <property type="component" value="Chromosome"/>
</dbReference>
<accession>D7CJZ1</accession>
<feature type="domain" description="Carbohydrate kinase PfkB" evidence="3">
    <location>
        <begin position="4"/>
        <end position="297"/>
    </location>
</feature>
<evidence type="ECO:0000259" key="3">
    <source>
        <dbReference type="Pfam" id="PF00294"/>
    </source>
</evidence>
<evidence type="ECO:0000313" key="4">
    <source>
        <dbReference type="EMBL" id="ADI01105.1"/>
    </source>
</evidence>
<dbReference type="Gene3D" id="3.40.1190.20">
    <property type="match status" value="1"/>
</dbReference>
<dbReference type="RefSeq" id="WP_013174507.1">
    <property type="nucleotide sequence ID" value="NC_014220.1"/>
</dbReference>
<dbReference type="STRING" id="643648.Slip_0321"/>
<dbReference type="Pfam" id="PF00294">
    <property type="entry name" value="PfkB"/>
    <property type="match status" value="1"/>
</dbReference>
<evidence type="ECO:0000256" key="2">
    <source>
        <dbReference type="ARBA" id="ARBA00022777"/>
    </source>
</evidence>
<keyword evidence="1" id="KW-0808">Transferase</keyword>
<dbReference type="eggNOG" id="COG0524">
    <property type="taxonomic scope" value="Bacteria"/>
</dbReference>
<keyword evidence="5" id="KW-1185">Reference proteome</keyword>
<name>D7CJZ1_SYNLT</name>
<reference evidence="4 5" key="2">
    <citation type="journal article" date="2010" name="Stand. Genomic Sci.">
        <title>Complete genome sequence of Syntrophothermus lipocalidus type strain (TGB-C1).</title>
        <authorList>
            <person name="Djao O.D."/>
            <person name="Zhang X."/>
            <person name="Lucas S."/>
            <person name="Lapidus A."/>
            <person name="Del Rio T.G."/>
            <person name="Nolan M."/>
            <person name="Tice H."/>
            <person name="Cheng J.F."/>
            <person name="Han C."/>
            <person name="Tapia R."/>
            <person name="Goodwin L."/>
            <person name="Pitluck S."/>
            <person name="Liolios K."/>
            <person name="Ivanova N."/>
            <person name="Mavromatis K."/>
            <person name="Mikhailova N."/>
            <person name="Ovchinnikova G."/>
            <person name="Pati A."/>
            <person name="Brambilla E."/>
            <person name="Chen A."/>
            <person name="Palaniappan K."/>
            <person name="Land M."/>
            <person name="Hauser L."/>
            <person name="Chang Y.J."/>
            <person name="Jeffries C.D."/>
            <person name="Rohde M."/>
            <person name="Sikorski J."/>
            <person name="Spring S."/>
            <person name="Goker M."/>
            <person name="Detter J.C."/>
            <person name="Woyke T."/>
            <person name="Bristow J."/>
            <person name="Eisen J.A."/>
            <person name="Markowitz V."/>
            <person name="Hugenholtz P."/>
            <person name="Kyrpides N.C."/>
            <person name="Klenk H.P."/>
        </authorList>
    </citation>
    <scope>NUCLEOTIDE SEQUENCE [LARGE SCALE GENOMIC DNA]</scope>
    <source>
        <strain evidence="5">DSM 12680 / TGB-C1</strain>
    </source>
</reference>
<keyword evidence="2" id="KW-0418">Kinase</keyword>